<dbReference type="PANTHER" id="PTHR45649">
    <property type="entry name" value="AMINO-ACID PERMEASE BAT1"/>
    <property type="match status" value="1"/>
</dbReference>
<feature type="transmembrane region" description="Helical" evidence="6">
    <location>
        <begin position="245"/>
        <end position="267"/>
    </location>
</feature>
<evidence type="ECO:0000256" key="3">
    <source>
        <dbReference type="ARBA" id="ARBA00022692"/>
    </source>
</evidence>
<feature type="transmembrane region" description="Helical" evidence="6">
    <location>
        <begin position="391"/>
        <end position="411"/>
    </location>
</feature>
<feature type="transmembrane region" description="Helical" evidence="6">
    <location>
        <begin position="203"/>
        <end position="225"/>
    </location>
</feature>
<gene>
    <name evidence="7" type="ORF">KUCA_T00004746001</name>
</gene>
<feature type="transmembrane region" description="Helical" evidence="6">
    <location>
        <begin position="177"/>
        <end position="196"/>
    </location>
</feature>
<dbReference type="GO" id="GO:0022857">
    <property type="term" value="F:transmembrane transporter activity"/>
    <property type="evidence" value="ECO:0007669"/>
    <property type="project" value="InterPro"/>
</dbReference>
<dbReference type="GeneID" id="34522139"/>
<keyword evidence="2" id="KW-0813">Transport</keyword>
<reference evidence="7" key="1">
    <citation type="submission" date="2013-12" db="EMBL/GenBank/DDBJ databases">
        <authorList>
            <person name="Genoscope - CEA"/>
        </authorList>
    </citation>
    <scope>NUCLEOTIDE SEQUENCE</scope>
    <source>
        <strain evidence="7">CBS 1993</strain>
    </source>
</reference>
<dbReference type="InterPro" id="IPR002293">
    <property type="entry name" value="AA/rel_permease1"/>
</dbReference>
<feature type="transmembrane region" description="Helical" evidence="6">
    <location>
        <begin position="460"/>
        <end position="482"/>
    </location>
</feature>
<organism evidence="7 8">
    <name type="scientific">Kuraishia capsulata CBS 1993</name>
    <dbReference type="NCBI Taxonomy" id="1382522"/>
    <lineage>
        <taxon>Eukaryota</taxon>
        <taxon>Fungi</taxon>
        <taxon>Dikarya</taxon>
        <taxon>Ascomycota</taxon>
        <taxon>Saccharomycotina</taxon>
        <taxon>Pichiomycetes</taxon>
        <taxon>Pichiales</taxon>
        <taxon>Pichiaceae</taxon>
        <taxon>Kuraishia</taxon>
    </lineage>
</organism>
<dbReference type="RefSeq" id="XP_022460751.1">
    <property type="nucleotide sequence ID" value="XM_022605551.1"/>
</dbReference>
<proteinExistence type="predicted"/>
<dbReference type="AlphaFoldDB" id="W6MQ07"/>
<evidence type="ECO:0000256" key="5">
    <source>
        <dbReference type="ARBA" id="ARBA00023136"/>
    </source>
</evidence>
<evidence type="ECO:0000256" key="4">
    <source>
        <dbReference type="ARBA" id="ARBA00022989"/>
    </source>
</evidence>
<dbReference type="GO" id="GO:0016020">
    <property type="term" value="C:membrane"/>
    <property type="evidence" value="ECO:0007669"/>
    <property type="project" value="UniProtKB-SubCell"/>
</dbReference>
<keyword evidence="8" id="KW-1185">Reference proteome</keyword>
<comment type="subcellular location">
    <subcellularLocation>
        <location evidence="1">Membrane</location>
        <topology evidence="1">Multi-pass membrane protein</topology>
    </subcellularLocation>
</comment>
<reference evidence="7" key="2">
    <citation type="submission" date="2014-02" db="EMBL/GenBank/DDBJ databases">
        <title>Complete DNA sequence of /Kuraishia capsulata/ illustrates novel genomic features among budding yeasts (/Saccharomycotina/).</title>
        <authorList>
            <person name="Morales L."/>
            <person name="Noel B."/>
            <person name="Porcel B."/>
            <person name="Marcet-Houben M."/>
            <person name="Hullo M-F."/>
            <person name="Sacerdot C."/>
            <person name="Tekaia F."/>
            <person name="Leh-Louis V."/>
            <person name="Despons L."/>
            <person name="Khanna V."/>
            <person name="Aury J-M."/>
            <person name="Barbe V."/>
            <person name="Couloux A."/>
            <person name="Labadie K."/>
            <person name="Pelletier E."/>
            <person name="Souciet J-L."/>
            <person name="Boekhout T."/>
            <person name="Gabaldon T."/>
            <person name="Wincker P."/>
            <person name="Dujon B."/>
        </authorList>
    </citation>
    <scope>NUCLEOTIDE SEQUENCE</scope>
    <source>
        <strain evidence="7">CBS 1993</strain>
    </source>
</reference>
<evidence type="ECO:0000256" key="6">
    <source>
        <dbReference type="SAM" id="Phobius"/>
    </source>
</evidence>
<keyword evidence="4 6" id="KW-1133">Transmembrane helix</keyword>
<protein>
    <recommendedName>
        <fullName evidence="9">Amino acid permease/ SLC12A domain-containing protein</fullName>
    </recommendedName>
</protein>
<feature type="transmembrane region" description="Helical" evidence="6">
    <location>
        <begin position="134"/>
        <end position="157"/>
    </location>
</feature>
<evidence type="ECO:0000313" key="8">
    <source>
        <dbReference type="Proteomes" id="UP000019384"/>
    </source>
</evidence>
<feature type="transmembrane region" description="Helical" evidence="6">
    <location>
        <begin position="338"/>
        <end position="358"/>
    </location>
</feature>
<feature type="transmembrane region" description="Helical" evidence="6">
    <location>
        <begin position="287"/>
        <end position="308"/>
    </location>
</feature>
<evidence type="ECO:0000256" key="1">
    <source>
        <dbReference type="ARBA" id="ARBA00004141"/>
    </source>
</evidence>
<evidence type="ECO:0000256" key="2">
    <source>
        <dbReference type="ARBA" id="ARBA00022448"/>
    </source>
</evidence>
<feature type="transmembrane region" description="Helical" evidence="6">
    <location>
        <begin position="417"/>
        <end position="439"/>
    </location>
</feature>
<dbReference type="Pfam" id="PF13520">
    <property type="entry name" value="AA_permease_2"/>
    <property type="match status" value="1"/>
</dbReference>
<feature type="transmembrane region" description="Helical" evidence="6">
    <location>
        <begin position="54"/>
        <end position="74"/>
    </location>
</feature>
<feature type="transmembrane region" description="Helical" evidence="6">
    <location>
        <begin position="488"/>
        <end position="511"/>
    </location>
</feature>
<accession>W6MQ07</accession>
<dbReference type="PANTHER" id="PTHR45649:SF16">
    <property type="entry name" value="7-KETO 8-AMINOPELARGONIC ACID TRANSPORTER"/>
    <property type="match status" value="1"/>
</dbReference>
<dbReference type="HOGENOM" id="CLU_004495_2_3_1"/>
<name>W6MQ07_9ASCO</name>
<dbReference type="Gene3D" id="1.20.1740.10">
    <property type="entry name" value="Amino acid/polyamine transporter I"/>
    <property type="match status" value="1"/>
</dbReference>
<keyword evidence="3 6" id="KW-0812">Transmembrane</keyword>
<dbReference type="OrthoDB" id="2417308at2759"/>
<feature type="transmembrane region" description="Helical" evidence="6">
    <location>
        <begin position="86"/>
        <end position="105"/>
    </location>
</feature>
<sequence>MTGSLKVELKHQNENNSKSSPGLEISEMADSETGEVFRDQDGGNETALEKNFDIWGVVGIVYSSIGTPLALGTYLSTVIGVGGAPFFFYTYLFAGFFCLLTAYSMSEFASVHPHSSALVYWTHLYAPQNYARPLAYLSGILSCACWIFGMTATGFFVADLVLGLVYMHHPDYVSQTYHYYLIFLASVVFAAGFNIFGTRLIPLLSRVVTYVINLGTLFTLVALLARAHPKRTAAFAFKDVTNTTGWSSNGVVFFISMLPTTATVTLFDGACHMTDEIPNPKKNIPIVIAYGYTGAYLIGFVSVLVYNFCIVNPDNLLDPVGGIPLFQLYVDSLHNDGLATVSALIIIVAFLLASVGLLTSTSRLVMSFADFNALPFGKAIGSVNTKLNAPVWAIMFVAVLTCLIGLLIFASSTALNAVSGSFVSTMYVAYLIPFVALVLKKDRYGKGVKPLFNLGRWGKPMNIICIVWFLFASAWLCVPSYVPVTANTMNYTVAVLGATAFVAFANWFAYARKHFSIGIIKEIESEEEIEEEIVEEIVEEVHAKAQ</sequence>
<dbReference type="Proteomes" id="UP000019384">
    <property type="component" value="Unassembled WGS sequence"/>
</dbReference>
<dbReference type="PIRSF" id="PIRSF006060">
    <property type="entry name" value="AA_transporter"/>
    <property type="match status" value="1"/>
</dbReference>
<evidence type="ECO:0000313" key="7">
    <source>
        <dbReference type="EMBL" id="CDK28761.1"/>
    </source>
</evidence>
<evidence type="ECO:0008006" key="9">
    <source>
        <dbReference type="Google" id="ProtNLM"/>
    </source>
</evidence>
<dbReference type="EMBL" id="HG793130">
    <property type="protein sequence ID" value="CDK28761.1"/>
    <property type="molecule type" value="Genomic_DNA"/>
</dbReference>
<keyword evidence="5 6" id="KW-0472">Membrane</keyword>